<feature type="transmembrane region" description="Helical" evidence="1">
    <location>
        <begin position="302"/>
        <end position="323"/>
    </location>
</feature>
<organism evidence="2 3">
    <name type="scientific">Roseicyclus persicicus</name>
    <dbReference type="NCBI Taxonomy" id="2650661"/>
    <lineage>
        <taxon>Bacteria</taxon>
        <taxon>Pseudomonadati</taxon>
        <taxon>Pseudomonadota</taxon>
        <taxon>Alphaproteobacteria</taxon>
        <taxon>Rhodobacterales</taxon>
        <taxon>Roseobacteraceae</taxon>
        <taxon>Roseicyclus</taxon>
    </lineage>
</organism>
<gene>
    <name evidence="2" type="ORF">HCU73_02785</name>
</gene>
<dbReference type="RefSeq" id="WP_168621866.1">
    <property type="nucleotide sequence ID" value="NZ_JAAZQQ010000001.1"/>
</dbReference>
<keyword evidence="1" id="KW-1133">Transmembrane helix</keyword>
<proteinExistence type="predicted"/>
<keyword evidence="3" id="KW-1185">Reference proteome</keyword>
<evidence type="ECO:0000256" key="1">
    <source>
        <dbReference type="SAM" id="Phobius"/>
    </source>
</evidence>
<dbReference type="Proteomes" id="UP000526408">
    <property type="component" value="Unassembled WGS sequence"/>
</dbReference>
<dbReference type="AlphaFoldDB" id="A0A7X6GWB4"/>
<keyword evidence="1" id="KW-0812">Transmembrane</keyword>
<reference evidence="2 3" key="1">
    <citation type="submission" date="2020-04" db="EMBL/GenBank/DDBJ databases">
        <authorList>
            <person name="Yoon J."/>
        </authorList>
    </citation>
    <scope>NUCLEOTIDE SEQUENCE [LARGE SCALE GENOMIC DNA]</scope>
    <source>
        <strain evidence="2 3">KMU-115</strain>
    </source>
</reference>
<comment type="caution">
    <text evidence="2">The sequence shown here is derived from an EMBL/GenBank/DDBJ whole genome shotgun (WGS) entry which is preliminary data.</text>
</comment>
<evidence type="ECO:0000313" key="2">
    <source>
        <dbReference type="EMBL" id="NKX43503.1"/>
    </source>
</evidence>
<dbReference type="EMBL" id="JAAZQQ010000001">
    <property type="protein sequence ID" value="NKX43503.1"/>
    <property type="molecule type" value="Genomic_DNA"/>
</dbReference>
<keyword evidence="1" id="KW-0472">Membrane</keyword>
<feature type="transmembrane region" description="Helical" evidence="1">
    <location>
        <begin position="212"/>
        <end position="233"/>
    </location>
</feature>
<protein>
    <submittedName>
        <fullName evidence="2">Uncharacterized protein</fullName>
    </submittedName>
</protein>
<feature type="transmembrane region" description="Helical" evidence="1">
    <location>
        <begin position="239"/>
        <end position="261"/>
    </location>
</feature>
<name>A0A7X6GWB4_9RHOB</name>
<accession>A0A7X6GWB4</accession>
<sequence>MSELSKGGNGSDVVSVSGKDVSIQLLQDVYHSLTGKTEHLQRFFFDPHVVKAEDFKNLHTLIQQALEQYYCLDLVDSFLVRYVGGRSERFSGFGRFSAQAFNRSLCVEEVQIDYDFLIHLPQSKEAKPYKISIRLRSTLATLQDARDRSASNSEIDMLLRFTQVTAHFEVQYVDIAVARALEAHFEDWYRSIAKVRSGFSRFCSKVSGFVDILIRVLSIFSAAIVLLVLFSGSVDGQEAQFSAIVASIAVLAVVRVATFPLGDIAERWLKGLSPQSSLLLSSADQDLVDARNKSVGVIVVKVFLNAFFSIGCGVAAALLGWWIGIGS</sequence>
<evidence type="ECO:0000313" key="3">
    <source>
        <dbReference type="Proteomes" id="UP000526408"/>
    </source>
</evidence>